<dbReference type="Gene3D" id="3.90.1300.10">
    <property type="entry name" value="Amidase signature (AS) domain"/>
    <property type="match status" value="1"/>
</dbReference>
<accession>A0A544T3A1</accession>
<evidence type="ECO:0000313" key="3">
    <source>
        <dbReference type="EMBL" id="TQR11891.1"/>
    </source>
</evidence>
<dbReference type="AlphaFoldDB" id="A0A544T3A1"/>
<feature type="domain" description="Amidase" evidence="2">
    <location>
        <begin position="27"/>
        <end position="458"/>
    </location>
</feature>
<comment type="similarity">
    <text evidence="1">Belongs to the amidase family.</text>
</comment>
<keyword evidence="4" id="KW-1185">Reference proteome</keyword>
<protein>
    <submittedName>
        <fullName evidence="3">Amidase</fullName>
    </submittedName>
</protein>
<reference evidence="3 4" key="1">
    <citation type="submission" date="2019-05" db="EMBL/GenBank/DDBJ databases">
        <title>Psychrobacillus vulpis sp. nov., a new species isolated from feces of a red fox that inhabits in The Tablas de Daimiel Natural Park, Albacete, Spain.</title>
        <authorList>
            <person name="Rodriguez M."/>
            <person name="Reina J.C."/>
            <person name="Bejar V."/>
            <person name="Llamas I."/>
        </authorList>
    </citation>
    <scope>NUCLEOTIDE SEQUENCE [LARGE SCALE GENOMIC DNA]</scope>
    <source>
        <strain evidence="3 4">NEAU-3TGS17</strain>
    </source>
</reference>
<evidence type="ECO:0000259" key="2">
    <source>
        <dbReference type="Pfam" id="PF01425"/>
    </source>
</evidence>
<dbReference type="InterPro" id="IPR020556">
    <property type="entry name" value="Amidase_CS"/>
</dbReference>
<dbReference type="GO" id="GO:0003824">
    <property type="term" value="F:catalytic activity"/>
    <property type="evidence" value="ECO:0007669"/>
    <property type="project" value="InterPro"/>
</dbReference>
<sequence length="485" mass="51550">MNFSEYTTYDGLGLAELVKKKEVTPEELVNTSVSIMKELNPTLNAVASIVEEKALKEVKGGLPQGPFEGVPFLIKELVLHAKGIPVNMGSKLAEGITFPVDSELMARFRKAGVVTVGTTTTPEFGYNATAEATLYGNPTVNPWDTNLSPGGSSGGSAAAIAAGITPLAHANDGGGSIRIPASCSGLVGLKPTRGRIPFGPFNSEPLNGIAIEFALSKTVRDTATLLDAVAGPDIGCYGWAEPPATPFAEAMKKAPKPLKIAWTGKPASGVPVDEECLRALKETVALCEALGHTLVEATPEYDAEKFSMATVRIWTANIYHMINGAAALSNRIPSEKNIEAAIWACYQYGKEMPASHLLEAIDTNAAVSRGVGHFFTDYDVLLSPTLATPPAPIGMLNSNNPNINAVEWTEQIFTYAPFTNLFNATGQPSISLPLCWSDKGLPIGMQFTGRFADETTLLQLAAQLEQARPWKGKNPPIHASNLIKS</sequence>
<proteinExistence type="inferred from homology"/>
<dbReference type="PROSITE" id="PS00571">
    <property type="entry name" value="AMIDASES"/>
    <property type="match status" value="1"/>
</dbReference>
<dbReference type="PANTHER" id="PTHR11895:SF7">
    <property type="entry name" value="GLUTAMYL-TRNA(GLN) AMIDOTRANSFERASE SUBUNIT A, MITOCHONDRIAL"/>
    <property type="match status" value="1"/>
</dbReference>
<dbReference type="InterPro" id="IPR000120">
    <property type="entry name" value="Amidase"/>
</dbReference>
<dbReference type="EMBL" id="VDGH01000008">
    <property type="protein sequence ID" value="TQR11891.1"/>
    <property type="molecule type" value="Genomic_DNA"/>
</dbReference>
<dbReference type="InterPro" id="IPR023631">
    <property type="entry name" value="Amidase_dom"/>
</dbReference>
<dbReference type="OrthoDB" id="9811471at2"/>
<name>A0A544T3A1_9BACI</name>
<dbReference type="InterPro" id="IPR036928">
    <property type="entry name" value="AS_sf"/>
</dbReference>
<dbReference type="PANTHER" id="PTHR11895">
    <property type="entry name" value="TRANSAMIDASE"/>
    <property type="match status" value="1"/>
</dbReference>
<evidence type="ECO:0000256" key="1">
    <source>
        <dbReference type="ARBA" id="ARBA00009199"/>
    </source>
</evidence>
<gene>
    <name evidence="3" type="ORF">FG382_14865</name>
</gene>
<dbReference type="Pfam" id="PF01425">
    <property type="entry name" value="Amidase"/>
    <property type="match status" value="1"/>
</dbReference>
<dbReference type="RefSeq" id="WP_142539675.1">
    <property type="nucleotide sequence ID" value="NZ_BMIE01000001.1"/>
</dbReference>
<dbReference type="Proteomes" id="UP000317316">
    <property type="component" value="Unassembled WGS sequence"/>
</dbReference>
<evidence type="ECO:0000313" key="4">
    <source>
        <dbReference type="Proteomes" id="UP000317316"/>
    </source>
</evidence>
<dbReference type="SUPFAM" id="SSF75304">
    <property type="entry name" value="Amidase signature (AS) enzymes"/>
    <property type="match status" value="1"/>
</dbReference>
<organism evidence="3 4">
    <name type="scientific">Psychrobacillus lasiicapitis</name>
    <dbReference type="NCBI Taxonomy" id="1636719"/>
    <lineage>
        <taxon>Bacteria</taxon>
        <taxon>Bacillati</taxon>
        <taxon>Bacillota</taxon>
        <taxon>Bacilli</taxon>
        <taxon>Bacillales</taxon>
        <taxon>Bacillaceae</taxon>
        <taxon>Psychrobacillus</taxon>
    </lineage>
</organism>
<comment type="caution">
    <text evidence="3">The sequence shown here is derived from an EMBL/GenBank/DDBJ whole genome shotgun (WGS) entry which is preliminary data.</text>
</comment>